<gene>
    <name evidence="1" type="ORF">RIF29_35212</name>
</gene>
<sequence>MPAKRLVWLRVRWERMPLDRAQGYVSIKRLMSLALLHQFFKVVVTIGAFVPVVSKSLAIDLKNDFMKHKSTANPIAHSKHFASAWFARRTSYKSIQTAAKGFPA</sequence>
<reference evidence="1 2" key="1">
    <citation type="submission" date="2024-01" db="EMBL/GenBank/DDBJ databases">
        <title>The genomes of 5 underutilized Papilionoideae crops provide insights into root nodulation and disease resistanc.</title>
        <authorList>
            <person name="Yuan L."/>
        </authorList>
    </citation>
    <scope>NUCLEOTIDE SEQUENCE [LARGE SCALE GENOMIC DNA]</scope>
    <source>
        <strain evidence="1">ZHUSHIDOU_FW_LH</strain>
        <tissue evidence="1">Leaf</tissue>
    </source>
</reference>
<dbReference type="EMBL" id="JAYWIO010000007">
    <property type="protein sequence ID" value="KAK7251747.1"/>
    <property type="molecule type" value="Genomic_DNA"/>
</dbReference>
<organism evidence="1 2">
    <name type="scientific">Crotalaria pallida</name>
    <name type="common">Smooth rattlebox</name>
    <name type="synonym">Crotalaria striata</name>
    <dbReference type="NCBI Taxonomy" id="3830"/>
    <lineage>
        <taxon>Eukaryota</taxon>
        <taxon>Viridiplantae</taxon>
        <taxon>Streptophyta</taxon>
        <taxon>Embryophyta</taxon>
        <taxon>Tracheophyta</taxon>
        <taxon>Spermatophyta</taxon>
        <taxon>Magnoliopsida</taxon>
        <taxon>eudicotyledons</taxon>
        <taxon>Gunneridae</taxon>
        <taxon>Pentapetalae</taxon>
        <taxon>rosids</taxon>
        <taxon>fabids</taxon>
        <taxon>Fabales</taxon>
        <taxon>Fabaceae</taxon>
        <taxon>Papilionoideae</taxon>
        <taxon>50 kb inversion clade</taxon>
        <taxon>genistoids sensu lato</taxon>
        <taxon>core genistoids</taxon>
        <taxon>Crotalarieae</taxon>
        <taxon>Crotalaria</taxon>
    </lineage>
</organism>
<evidence type="ECO:0000313" key="2">
    <source>
        <dbReference type="Proteomes" id="UP001372338"/>
    </source>
</evidence>
<evidence type="ECO:0000313" key="1">
    <source>
        <dbReference type="EMBL" id="KAK7251747.1"/>
    </source>
</evidence>
<dbReference type="Proteomes" id="UP001372338">
    <property type="component" value="Unassembled WGS sequence"/>
</dbReference>
<protein>
    <submittedName>
        <fullName evidence="1">Uncharacterized protein</fullName>
    </submittedName>
</protein>
<proteinExistence type="predicted"/>
<name>A0AAN9EAW7_CROPI</name>
<comment type="caution">
    <text evidence="1">The sequence shown here is derived from an EMBL/GenBank/DDBJ whole genome shotgun (WGS) entry which is preliminary data.</text>
</comment>
<keyword evidence="2" id="KW-1185">Reference proteome</keyword>
<accession>A0AAN9EAW7</accession>
<dbReference type="AlphaFoldDB" id="A0AAN9EAW7"/>